<proteinExistence type="predicted"/>
<reference evidence="3 4" key="1">
    <citation type="journal article" date="2015" name="Nature">
        <title>rRNA introns, odd ribosomes, and small enigmatic genomes across a large radiation of phyla.</title>
        <authorList>
            <person name="Brown C.T."/>
            <person name="Hug L.A."/>
            <person name="Thomas B.C."/>
            <person name="Sharon I."/>
            <person name="Castelle C.J."/>
            <person name="Singh A."/>
            <person name="Wilkins M.J."/>
            <person name="Williams K.H."/>
            <person name="Banfield J.F."/>
        </authorList>
    </citation>
    <scope>NUCLEOTIDE SEQUENCE [LARGE SCALE GENOMIC DNA]</scope>
</reference>
<sequence>MTDEKIVLEIRVPRIEYKPKSKAKDVDLSPEQMEGVLGGLATTATGSLFEKLTNLFKPTSGPRHPFSLEIAVYDQTVHFYLVIHQEMQNYVESQVIAAYPKALVTVNNKDYLTTWQANGTAMAQLALMSPPYFPINTWKEFVDTDPLSQIVGVMSKAGPDDKMLVQIVTQAAPSKWANAGWRLLQTGVQMPDGTTKTHPLEKAIKEKLAQSGFKTAIRLLVASNSAERARTLLNQLSGSFAVYANPDGNSFKLTHPWVWQHKHLERSILERTIVGAPKKQFLVTSELASLFHMPGAVLGLIPNISWSHELIVEPPPNLPIALDKTDEEKKQVNYIGRTQFKNEISTFGIKKEDRRRHIYIIGKSGTGKTTLIANMAIADMRNGEGVGLIDPHGDLCDIILDFIPSHRLNDVVYLDPSDIDHPFFINILEIKSDSLIHKNLVVSGIVAIFSKLYAYSWGPRLEYILRNAVSTLVDIPGMTLVQLPDLLSNDNFRAKVVEKLSDPVLKNFWLYEFNKADPRTRSEWISPILNKVGQFVSSPIIRAIIGNPKSSVDLERIMNEGKIIIVNLAQGKIGEDNATLLGAMLITKLQLYAMNRAHIPEDQRRDFFLYVDEFQNFATESFAKILSEARKYRLDLTVANQYIGQVPEELQMAIFGNVGTLISFVVGAADAEWLFKEFSEVYKEGDLVQLGKFQIVLKETIDGLISTPFTATTLPLPKSKNQNREKVLRLSREKFTKAKKI</sequence>
<evidence type="ECO:0000259" key="1">
    <source>
        <dbReference type="Pfam" id="PF01935"/>
    </source>
</evidence>
<dbReference type="Pfam" id="PF01935">
    <property type="entry name" value="DUF87"/>
    <property type="match status" value="1"/>
</dbReference>
<dbReference type="EMBL" id="LCLS01000003">
    <property type="protein sequence ID" value="KKU22340.1"/>
    <property type="molecule type" value="Genomic_DNA"/>
</dbReference>
<comment type="caution">
    <text evidence="3">The sequence shown here is derived from an EMBL/GenBank/DDBJ whole genome shotgun (WGS) entry which is preliminary data.</text>
</comment>
<name>A0A0G1RN39_9BACT</name>
<dbReference type="AlphaFoldDB" id="A0A0G1RN39"/>
<dbReference type="Pfam" id="PF26449">
    <property type="entry name" value="DUF8128"/>
    <property type="match status" value="1"/>
</dbReference>
<dbReference type="PATRIC" id="fig|1618732.3.peg.113"/>
<organism evidence="3 4">
    <name type="scientific">Candidatus Nomurabacteria bacterium GW2011_GWA1_46_11</name>
    <dbReference type="NCBI Taxonomy" id="1618732"/>
    <lineage>
        <taxon>Bacteria</taxon>
        <taxon>Candidatus Nomuraibacteriota</taxon>
    </lineage>
</organism>
<dbReference type="SUPFAM" id="SSF52540">
    <property type="entry name" value="P-loop containing nucleoside triphosphate hydrolases"/>
    <property type="match status" value="1"/>
</dbReference>
<feature type="domain" description="DUF8128" evidence="2">
    <location>
        <begin position="30"/>
        <end position="295"/>
    </location>
</feature>
<evidence type="ECO:0000313" key="3">
    <source>
        <dbReference type="EMBL" id="KKU22340.1"/>
    </source>
</evidence>
<dbReference type="Gene3D" id="3.40.50.300">
    <property type="entry name" value="P-loop containing nucleotide triphosphate hydrolases"/>
    <property type="match status" value="2"/>
</dbReference>
<protein>
    <submittedName>
        <fullName evidence="3">Uncharacterized protein</fullName>
    </submittedName>
</protein>
<dbReference type="InterPro" id="IPR051162">
    <property type="entry name" value="T4SS_component"/>
</dbReference>
<accession>A0A0G1RN39</accession>
<dbReference type="Proteomes" id="UP000034107">
    <property type="component" value="Unassembled WGS sequence"/>
</dbReference>
<feature type="domain" description="Helicase HerA central" evidence="1">
    <location>
        <begin position="347"/>
        <end position="573"/>
    </location>
</feature>
<dbReference type="PANTHER" id="PTHR30121">
    <property type="entry name" value="UNCHARACTERIZED PROTEIN YJGR-RELATED"/>
    <property type="match status" value="1"/>
</dbReference>
<evidence type="ECO:0000259" key="2">
    <source>
        <dbReference type="Pfam" id="PF26449"/>
    </source>
</evidence>
<evidence type="ECO:0000313" key="4">
    <source>
        <dbReference type="Proteomes" id="UP000034107"/>
    </source>
</evidence>
<gene>
    <name evidence="3" type="ORF">UX31_C0003G0006</name>
</gene>
<dbReference type="InterPro" id="IPR058441">
    <property type="entry name" value="DUF8128"/>
</dbReference>
<dbReference type="InterPro" id="IPR027417">
    <property type="entry name" value="P-loop_NTPase"/>
</dbReference>
<dbReference type="PANTHER" id="PTHR30121:SF11">
    <property type="entry name" value="AAA+ ATPASE DOMAIN-CONTAINING PROTEIN"/>
    <property type="match status" value="1"/>
</dbReference>
<dbReference type="InterPro" id="IPR002789">
    <property type="entry name" value="HerA_central"/>
</dbReference>